<dbReference type="GO" id="GO:0005634">
    <property type="term" value="C:nucleus"/>
    <property type="evidence" value="ECO:0007669"/>
    <property type="project" value="TreeGrafter"/>
</dbReference>
<accession>A0A5D3ANK0</accession>
<dbReference type="Gene3D" id="3.20.20.150">
    <property type="entry name" value="Divalent-metal-dependent TIM barrel enzymes"/>
    <property type="match status" value="1"/>
</dbReference>
<evidence type="ECO:0000259" key="2">
    <source>
        <dbReference type="Pfam" id="PF01261"/>
    </source>
</evidence>
<evidence type="ECO:0000313" key="3">
    <source>
        <dbReference type="EMBL" id="TYJ51701.1"/>
    </source>
</evidence>
<feature type="region of interest" description="Disordered" evidence="1">
    <location>
        <begin position="158"/>
        <end position="186"/>
    </location>
</feature>
<dbReference type="SMART" id="SM00518">
    <property type="entry name" value="AP2Ec"/>
    <property type="match status" value="1"/>
</dbReference>
<dbReference type="InterPro" id="IPR036237">
    <property type="entry name" value="Xyl_isomerase-like_sf"/>
</dbReference>
<dbReference type="InterPro" id="IPR013022">
    <property type="entry name" value="Xyl_isomerase-like_TIM-brl"/>
</dbReference>
<dbReference type="GO" id="GO:0006284">
    <property type="term" value="P:base-excision repair"/>
    <property type="evidence" value="ECO:0007669"/>
    <property type="project" value="TreeGrafter"/>
</dbReference>
<evidence type="ECO:0000256" key="1">
    <source>
        <dbReference type="SAM" id="MobiDB-lite"/>
    </source>
</evidence>
<dbReference type="Proteomes" id="UP000322245">
    <property type="component" value="Unassembled WGS sequence"/>
</dbReference>
<dbReference type="Pfam" id="PF01261">
    <property type="entry name" value="AP_endonuc_2"/>
    <property type="match status" value="1"/>
</dbReference>
<gene>
    <name evidence="3" type="ORF">B9479_007721</name>
</gene>
<name>A0A5D3ANK0_9TREE</name>
<dbReference type="EMBL" id="NIDF01000198">
    <property type="protein sequence ID" value="TYJ51701.1"/>
    <property type="molecule type" value="Genomic_DNA"/>
</dbReference>
<evidence type="ECO:0000313" key="4">
    <source>
        <dbReference type="Proteomes" id="UP000322245"/>
    </source>
</evidence>
<dbReference type="GO" id="GO:0003677">
    <property type="term" value="F:DNA binding"/>
    <property type="evidence" value="ECO:0007669"/>
    <property type="project" value="InterPro"/>
</dbReference>
<dbReference type="GO" id="GO:0005739">
    <property type="term" value="C:mitochondrion"/>
    <property type="evidence" value="ECO:0007669"/>
    <property type="project" value="TreeGrafter"/>
</dbReference>
<proteinExistence type="predicted"/>
<dbReference type="InterPro" id="IPR001719">
    <property type="entry name" value="AP_endonuc_2"/>
</dbReference>
<comment type="caution">
    <text evidence="3">The sequence shown here is derived from an EMBL/GenBank/DDBJ whole genome shotgun (WGS) entry which is preliminary data.</text>
</comment>
<dbReference type="PANTHER" id="PTHR21445">
    <property type="entry name" value="ENDONUCLEASE IV ENDODEOXYRIBONUCLEASE IV"/>
    <property type="match status" value="1"/>
</dbReference>
<feature type="region of interest" description="Disordered" evidence="1">
    <location>
        <begin position="1"/>
        <end position="76"/>
    </location>
</feature>
<protein>
    <recommendedName>
        <fullName evidence="2">Xylose isomerase-like TIM barrel domain-containing protein</fullName>
    </recommendedName>
</protein>
<dbReference type="PANTHER" id="PTHR21445:SF0">
    <property type="entry name" value="APURINIC-APYRIMIDINIC ENDONUCLEASE"/>
    <property type="match status" value="1"/>
</dbReference>
<keyword evidence="4" id="KW-1185">Reference proteome</keyword>
<dbReference type="PROSITE" id="PS51432">
    <property type="entry name" value="AP_NUCLEASE_F2_4"/>
    <property type="match status" value="1"/>
</dbReference>
<dbReference type="GO" id="GO:0008270">
    <property type="term" value="F:zinc ion binding"/>
    <property type="evidence" value="ECO:0007669"/>
    <property type="project" value="InterPro"/>
</dbReference>
<dbReference type="GO" id="GO:0003906">
    <property type="term" value="F:DNA-(apurinic or apyrimidinic site) endonuclease activity"/>
    <property type="evidence" value="ECO:0007669"/>
    <property type="project" value="TreeGrafter"/>
</dbReference>
<organism evidence="3 4">
    <name type="scientific">Cryptococcus floricola</name>
    <dbReference type="NCBI Taxonomy" id="2591691"/>
    <lineage>
        <taxon>Eukaryota</taxon>
        <taxon>Fungi</taxon>
        <taxon>Dikarya</taxon>
        <taxon>Basidiomycota</taxon>
        <taxon>Agaricomycotina</taxon>
        <taxon>Tremellomycetes</taxon>
        <taxon>Tremellales</taxon>
        <taxon>Cryptococcaceae</taxon>
        <taxon>Cryptococcus</taxon>
    </lineage>
</organism>
<dbReference type="AlphaFoldDB" id="A0A5D3ANK0"/>
<sequence>MSPAPESSSPTGFSWLDIFDDLPSQSPHIPPPTLSPLSLTAPPPSRTPAGQGHAAFAQSELWEDGRLPSGTSSCSTGADNRPPLVSHCLLPAAAVAPPAPPLGLAAFPSTPASSVPALSYSNSPCSPGSIIQTPRACHSLLEPIVADPDENPFVAFESQGEQDRPPVIARPKRPPPPTFQLPQDWVTDTPTPIRFHADTCDIPERPIFHPPTVPIARADEPEQVNVGLRWLAHMPNSGGLLPSIARLRESMEDAPNVWSNISGISTYINNPKRRVCCTPTQSTAPAPSADCSAFQSEMDESMEDWRETSMVHGVYTVNLLSSDPEVLERSKVSVIEEMRQARDLGFRALVIHLGSEGQGVKSASHRHQTLLRLIPTLQHIISSVPDVTLALENTCHSSPSSLTNLASIIEILTHFPPSRLKLCLDLSHLYVNELDLNEVEGRNAMWELLDRVGWKRVVGVHVSDNHVEHGGKGDRHANIGCGHITPSSFRSILSQPFFKTVPLLLESPPYFKNFPVPSESTRRMPQYAAQIISLEHKRSALERGIIECMIHLPDDEWYGKGEVCLWATYNEMRKAVERKIYNIVKKKGGGIWLSFSKGRKKLVEQLRATEGAKRKKRNRSKR</sequence>
<reference evidence="3 4" key="1">
    <citation type="submission" date="2017-05" db="EMBL/GenBank/DDBJ databases">
        <title>The Genome Sequence of Tsuchiyaea wingfieldii DSM 27421.</title>
        <authorList>
            <person name="Cuomo C."/>
            <person name="Passer A."/>
            <person name="Billmyre B."/>
            <person name="Heitman J."/>
        </authorList>
    </citation>
    <scope>NUCLEOTIDE SEQUENCE [LARGE SCALE GENOMIC DNA]</scope>
    <source>
        <strain evidence="3 4">DSM 27421</strain>
    </source>
</reference>
<dbReference type="GO" id="GO:0008081">
    <property type="term" value="F:phosphoric diester hydrolase activity"/>
    <property type="evidence" value="ECO:0007669"/>
    <property type="project" value="TreeGrafter"/>
</dbReference>
<feature type="domain" description="Xylose isomerase-like TIM barrel" evidence="2">
    <location>
        <begin position="308"/>
        <end position="508"/>
    </location>
</feature>
<dbReference type="SUPFAM" id="SSF51658">
    <property type="entry name" value="Xylose isomerase-like"/>
    <property type="match status" value="1"/>
</dbReference>
<feature type="compositionally biased region" description="Polar residues" evidence="1">
    <location>
        <begin position="1"/>
        <end position="12"/>
    </location>
</feature>